<evidence type="ECO:0000313" key="3">
    <source>
        <dbReference type="Proteomes" id="UP000095192"/>
    </source>
</evidence>
<protein>
    <submittedName>
        <fullName evidence="2">Uncharacterized protein</fullName>
    </submittedName>
</protein>
<dbReference type="AlphaFoldDB" id="A0A1D3CY25"/>
<feature type="region of interest" description="Disordered" evidence="1">
    <location>
        <begin position="254"/>
        <end position="275"/>
    </location>
</feature>
<reference evidence="2 3" key="1">
    <citation type="journal article" date="2016" name="BMC Genomics">
        <title>Comparative genomics reveals Cyclospora cayetanensis possesses coccidia-like metabolism and invasion components but unique surface antigens.</title>
        <authorList>
            <person name="Liu S."/>
            <person name="Wang L."/>
            <person name="Zheng H."/>
            <person name="Xu Z."/>
            <person name="Roellig D.M."/>
            <person name="Li N."/>
            <person name="Frace M.A."/>
            <person name="Tang K."/>
            <person name="Arrowood M.J."/>
            <person name="Moss D.M."/>
            <person name="Zhang L."/>
            <person name="Feng Y."/>
            <person name="Xiao L."/>
        </authorList>
    </citation>
    <scope>NUCLEOTIDE SEQUENCE [LARGE SCALE GENOMIC DNA]</scope>
    <source>
        <strain evidence="2 3">CHN_HEN01</strain>
    </source>
</reference>
<dbReference type="InParanoid" id="A0A1D3CY25"/>
<dbReference type="Proteomes" id="UP000095192">
    <property type="component" value="Unassembled WGS sequence"/>
</dbReference>
<gene>
    <name evidence="2" type="ORF">cyc_03769</name>
</gene>
<feature type="compositionally biased region" description="Low complexity" evidence="1">
    <location>
        <begin position="37"/>
        <end position="54"/>
    </location>
</feature>
<feature type="region of interest" description="Disordered" evidence="1">
    <location>
        <begin position="37"/>
        <end position="60"/>
    </location>
</feature>
<accession>A0A1D3CY25</accession>
<dbReference type="EMBL" id="JROU02001538">
    <property type="protein sequence ID" value="OEH76095.1"/>
    <property type="molecule type" value="Genomic_DNA"/>
</dbReference>
<proteinExistence type="predicted"/>
<comment type="caution">
    <text evidence="2">The sequence shown here is derived from an EMBL/GenBank/DDBJ whole genome shotgun (WGS) entry which is preliminary data.</text>
</comment>
<feature type="region of interest" description="Disordered" evidence="1">
    <location>
        <begin position="1"/>
        <end position="20"/>
    </location>
</feature>
<name>A0A1D3CY25_9EIME</name>
<sequence length="1035" mass="111894">MEAAAAGDPSEPLRPEELMPAFFEGSLAPDLRVTTAEGAASAGAADARPGARWATMPPQNAEEAAAESAAASSDDTMARSLDGASVELAEVYRLLETALQHFVEERPHKVLSQMQQVRKLQRSAWSAYLISAAAHQLLTEAARLHICTAYCSSDDSKVNKHQAAALEFDRFAETRDRSLRDCGLLQLGGQPRLFLQQQRILQSMPAELRQDVVVHVEELRLQLHAVLPPLRACTQRSAQLKEKEQELLLLATQQQQQKRARGSSSKGCGDSGSRKMEALHSSNRTLCCTDTTKQQLSTRLLWRCALLLRLQQMREERCSSTDSNWEALLLLPFGSLVAAVLQQPEGTLSLVDCLHRAAGLLSEHTQQSQQEFPHAHDDEPRGDLAEIEECYAWRQALSCLLDASMALLLPRIAGSNKNSLGECTDADAFVRLLLQPSEDCPLGVKAVREDGSVCCAACDGLVAVLQRQLAAAAAALPAFPLLQQQTQEAMKGKHLDSRKERLQLECLCAAFRACEAVIRFCALLRPSPSLLRLVTARQVEAFPSTGVAAIAAVGQVLKPAQQKALQRVLLLQQDAQARVLCRARIVEDTAAFLKSGGCPKVATQQEASEFLDAADAWGGLLPGQLQRQLLDPPLTMGVLLQRMQRSPALMESVVAFLSLALVNDPSVWKEAVTAAALPPTDRTGSGAVGAAAAAADDKVADRHALEGPWGLPARRNAVGFLAALAWLPPSALRLCLFHVRWMVLLLLGVYHAMQLGEQHTVTGAAWIEILQSHTIDLETQEVLIPIESTGECAESALDVVYRELVAVSENESKAASLATAPCLCKRSSTTRRSKRQPLLRTRVSGGEAFVGIYGAGWFPSEEPLPPSELLPKVLQQQLLLLKQQGAGGLTCCAGLSVTSFTAFWRLVFEADKALWLAVADAQNDGSESRTNYSYPAAAAVEASSQASIAATPPLDGNLALRACLLLRTLFYELVSQYGPAILAIPPASPPDESVLSAAAEVQKHLPQHVLLLLQHYVATNQQRNIRPAAAHSEAP</sequence>
<evidence type="ECO:0000313" key="2">
    <source>
        <dbReference type="EMBL" id="OEH76095.1"/>
    </source>
</evidence>
<organism evidence="2 3">
    <name type="scientific">Cyclospora cayetanensis</name>
    <dbReference type="NCBI Taxonomy" id="88456"/>
    <lineage>
        <taxon>Eukaryota</taxon>
        <taxon>Sar</taxon>
        <taxon>Alveolata</taxon>
        <taxon>Apicomplexa</taxon>
        <taxon>Conoidasida</taxon>
        <taxon>Coccidia</taxon>
        <taxon>Eucoccidiorida</taxon>
        <taxon>Eimeriorina</taxon>
        <taxon>Eimeriidae</taxon>
        <taxon>Cyclospora</taxon>
    </lineage>
</organism>
<feature type="compositionally biased region" description="Low complexity" evidence="1">
    <location>
        <begin position="254"/>
        <end position="268"/>
    </location>
</feature>
<evidence type="ECO:0000256" key="1">
    <source>
        <dbReference type="SAM" id="MobiDB-lite"/>
    </source>
</evidence>
<keyword evidence="3" id="KW-1185">Reference proteome</keyword>
<dbReference type="VEuPathDB" id="ToxoDB:cyc_03769"/>